<dbReference type="EMBL" id="JACHGT010000019">
    <property type="protein sequence ID" value="MBB6039065.1"/>
    <property type="molecule type" value="Genomic_DNA"/>
</dbReference>
<evidence type="ECO:0000256" key="3">
    <source>
        <dbReference type="SAM" id="SignalP"/>
    </source>
</evidence>
<dbReference type="Proteomes" id="UP000548476">
    <property type="component" value="Unassembled WGS sequence"/>
</dbReference>
<proteinExistence type="predicted"/>
<feature type="chain" id="PRO_5033067923" evidence="3">
    <location>
        <begin position="28"/>
        <end position="424"/>
    </location>
</feature>
<dbReference type="SUPFAM" id="SSF69318">
    <property type="entry name" value="Integrin alpha N-terminal domain"/>
    <property type="match status" value="1"/>
</dbReference>
<reference evidence="5 6" key="1">
    <citation type="submission" date="2020-08" db="EMBL/GenBank/DDBJ databases">
        <title>Genomic Encyclopedia of Type Strains, Phase IV (KMG-IV): sequencing the most valuable type-strain genomes for metagenomic binning, comparative biology and taxonomic classification.</title>
        <authorList>
            <person name="Goeker M."/>
        </authorList>
    </citation>
    <scope>NUCLEOTIDE SEQUENCE [LARGE SCALE GENOMIC DNA]</scope>
    <source>
        <strain evidence="5 6">YIM 65646</strain>
    </source>
</reference>
<feature type="domain" description="M23ase beta-sheet core" evidence="4">
    <location>
        <begin position="60"/>
        <end position="144"/>
    </location>
</feature>
<dbReference type="Pfam" id="PF13517">
    <property type="entry name" value="FG-GAP_3"/>
    <property type="match status" value="2"/>
</dbReference>
<dbReference type="CDD" id="cd12797">
    <property type="entry name" value="M23_peptidase"/>
    <property type="match status" value="1"/>
</dbReference>
<organism evidence="5 6">
    <name type="scientific">Phytomonospora endophytica</name>
    <dbReference type="NCBI Taxonomy" id="714109"/>
    <lineage>
        <taxon>Bacteria</taxon>
        <taxon>Bacillati</taxon>
        <taxon>Actinomycetota</taxon>
        <taxon>Actinomycetes</taxon>
        <taxon>Micromonosporales</taxon>
        <taxon>Micromonosporaceae</taxon>
        <taxon>Phytomonospora</taxon>
    </lineage>
</organism>
<evidence type="ECO:0000313" key="5">
    <source>
        <dbReference type="EMBL" id="MBB6039065.1"/>
    </source>
</evidence>
<dbReference type="Gene3D" id="2.20.25.650">
    <property type="entry name" value="Tachylectin-2-like"/>
    <property type="match status" value="1"/>
</dbReference>
<keyword evidence="6" id="KW-1185">Reference proteome</keyword>
<dbReference type="Pfam" id="PF01551">
    <property type="entry name" value="Peptidase_M23"/>
    <property type="match status" value="1"/>
</dbReference>
<comment type="caution">
    <text evidence="5">The sequence shown here is derived from an EMBL/GenBank/DDBJ whole genome shotgun (WGS) entry which is preliminary data.</text>
</comment>
<dbReference type="RefSeq" id="WP_203687046.1">
    <property type="nucleotide sequence ID" value="NZ_BONT01000114.1"/>
</dbReference>
<feature type="signal peptide" evidence="3">
    <location>
        <begin position="1"/>
        <end position="27"/>
    </location>
</feature>
<name>A0A841FS33_9ACTN</name>
<dbReference type="InterPro" id="IPR013517">
    <property type="entry name" value="FG-GAP"/>
</dbReference>
<dbReference type="Gene3D" id="2.70.70.10">
    <property type="entry name" value="Glucose Permease (Domain IIA)"/>
    <property type="match status" value="1"/>
</dbReference>
<sequence>MRRSLAVLCAVLAAGLAAVAPTSPAHAAAPFKLPYPAGSAYTITQTPGNPYSHNDAYNRHAVDFATPSGTPILASAAGTVYFASWSNGGGNMVLIDHGGNRCSQYAHLSGFNVAAGAWVSQGQRIASSGATGNATGPHLHWNIVYCDSQLSREIPNSVETGTSYPTGYAPVSRNGGSSGADMERVSDWSGDGKSDVLGVDASGNLLYYPHSGSGLASPVKIGHGWGGFKHVMAADWSGDGKADVLGVDSGGGLFYYPHSGNGLASPVKIGHGWGGFKHVMAADWSGDGKADVLGVDASGNLLYYPHSGSGLASPVKIGHGWSGFKQVMSSDWSGDGKADVLGVDASGNLLYYPHSGSALASPVKIGHGWGTFKHVIASDWSGDGHADVLGVDSGGGLFYYPHSGSGLAPPVKIGHGWGTFRFVL</sequence>
<dbReference type="InterPro" id="IPR016047">
    <property type="entry name" value="M23ase_b-sheet_dom"/>
</dbReference>
<gene>
    <name evidence="5" type="ORF">HNR73_006954</name>
</gene>
<accession>A0A841FS33</accession>
<dbReference type="SUPFAM" id="SSF51261">
    <property type="entry name" value="Duplicated hybrid motif"/>
    <property type="match status" value="1"/>
</dbReference>
<dbReference type="AlphaFoldDB" id="A0A841FS33"/>
<dbReference type="InterPro" id="IPR011055">
    <property type="entry name" value="Dup_hybrid_motif"/>
</dbReference>
<evidence type="ECO:0000259" key="4">
    <source>
        <dbReference type="Pfam" id="PF01551"/>
    </source>
</evidence>
<keyword evidence="1 3" id="KW-0732">Signal</keyword>
<dbReference type="PANTHER" id="PTHR44103:SF1">
    <property type="entry name" value="PROPROTEIN CONVERTASE P"/>
    <property type="match status" value="1"/>
</dbReference>
<dbReference type="InterPro" id="IPR028994">
    <property type="entry name" value="Integrin_alpha_N"/>
</dbReference>
<feature type="region of interest" description="Disordered" evidence="2">
    <location>
        <begin position="161"/>
        <end position="183"/>
    </location>
</feature>
<evidence type="ECO:0000313" key="6">
    <source>
        <dbReference type="Proteomes" id="UP000548476"/>
    </source>
</evidence>
<dbReference type="PANTHER" id="PTHR44103">
    <property type="entry name" value="PROPROTEIN CONVERTASE P"/>
    <property type="match status" value="1"/>
</dbReference>
<evidence type="ECO:0000256" key="1">
    <source>
        <dbReference type="ARBA" id="ARBA00022729"/>
    </source>
</evidence>
<protein>
    <submittedName>
        <fullName evidence="5">Putative ParB-like nuclease family protein</fullName>
    </submittedName>
</protein>
<evidence type="ECO:0000256" key="2">
    <source>
        <dbReference type="SAM" id="MobiDB-lite"/>
    </source>
</evidence>